<name>A0A562PQM2_9BURK</name>
<keyword evidence="4" id="KW-1185">Reference proteome</keyword>
<gene>
    <name evidence="1" type="primary">eboE</name>
    <name evidence="1" type="ORF">GO485_01495</name>
    <name evidence="2" type="ORF">IP92_03041</name>
</gene>
<dbReference type="OrthoDB" id="9785907at2"/>
<reference evidence="2" key="2">
    <citation type="submission" date="2019-07" db="EMBL/GenBank/DDBJ databases">
        <authorList>
            <person name="Whitman W."/>
            <person name="Huntemann M."/>
            <person name="Clum A."/>
            <person name="Pillay M."/>
            <person name="Palaniappan K."/>
            <person name="Varghese N."/>
            <person name="Mikhailova N."/>
            <person name="Stamatis D."/>
            <person name="Reddy T."/>
            <person name="Daum C."/>
            <person name="Shapiro N."/>
            <person name="Ivanova N."/>
            <person name="Kyrpides N."/>
            <person name="Woyke T."/>
        </authorList>
    </citation>
    <scope>NUCLEOTIDE SEQUENCE</scope>
    <source>
        <strain evidence="2">CGMCC 1.10685</strain>
    </source>
</reference>
<dbReference type="RefSeq" id="WP_158206645.1">
    <property type="nucleotide sequence ID" value="NZ_CP046904.1"/>
</dbReference>
<dbReference type="SUPFAM" id="SSF51658">
    <property type="entry name" value="Xylose isomerase-like"/>
    <property type="match status" value="1"/>
</dbReference>
<reference evidence="1 4" key="3">
    <citation type="submission" date="2019-12" db="EMBL/GenBank/DDBJ databases">
        <title>Draft Genome Sequences of Six Type Strains of the Genus Massilia.</title>
        <authorList>
            <person name="Miess H."/>
            <person name="Frediansyah A."/>
            <person name="Goeker M."/>
            <person name="Gross H."/>
        </authorList>
    </citation>
    <scope>NUCLEOTIDE SEQUENCE [LARGE SCALE GENOMIC DNA]</scope>
    <source>
        <strain evidence="1 4">DSM 26639</strain>
    </source>
</reference>
<accession>A0A562PQM2</accession>
<evidence type="ECO:0000313" key="4">
    <source>
        <dbReference type="Proteomes" id="UP000437862"/>
    </source>
</evidence>
<evidence type="ECO:0000313" key="3">
    <source>
        <dbReference type="Proteomes" id="UP000315112"/>
    </source>
</evidence>
<protein>
    <submittedName>
        <fullName evidence="1">Metabolite traffic protein EboE</fullName>
    </submittedName>
    <submittedName>
        <fullName evidence="2">Xylose isomerase-like TIM barrel protein</fullName>
    </submittedName>
</protein>
<dbReference type="GO" id="GO:0016853">
    <property type="term" value="F:isomerase activity"/>
    <property type="evidence" value="ECO:0007669"/>
    <property type="project" value="UniProtKB-KW"/>
</dbReference>
<reference evidence="2 3" key="1">
    <citation type="journal article" date="2015" name="Stand. Genomic Sci.">
        <title>Genomic Encyclopedia of Bacterial and Archaeal Type Strains, Phase III: the genomes of soil and plant-associated and newly described type strains.</title>
        <authorList>
            <person name="Whitman W.B."/>
            <person name="Woyke T."/>
            <person name="Klenk H.P."/>
            <person name="Zhou Y."/>
            <person name="Lilburn T.G."/>
            <person name="Beck B.J."/>
            <person name="De Vos P."/>
            <person name="Vandamme P."/>
            <person name="Eisen J.A."/>
            <person name="Garrity G."/>
            <person name="Hugenholtz P."/>
            <person name="Kyrpides N.C."/>
        </authorList>
    </citation>
    <scope>NUCLEOTIDE SEQUENCE [LARGE SCALE GENOMIC DNA]</scope>
    <source>
        <strain evidence="2 3">CGMCC 1.10685</strain>
    </source>
</reference>
<sequence length="395" mass="43474">MTPTYRTLTDRTLTDRTLTDRTLTFRTLTYCTNIHPGEGWADVLDNLERHALAVKAAFAPDADFPLGLRLSGQAAAELDAGRVAAFRDWCAEHGCHVATINGFPYGPFHGQAIKEAVYQPDWRMPQRAAYTCRLADIAAQWCPHAGTMSISTVPIAFRAGFDESDWPLVRSNLVDALTHLARLRDAGHAMITLALEPEPYCVLERTDEVLDCFDRLRLPPSLAPFLGICLDACHQAVQFETPADCLGMLAGAGVPLLRVQVSSALRARGAAIARLRRFDEPTYLHQAVLRTAAGRMERYADLPQLLATGAGRGSDDECRVHFHVPIFLAEIDGLGTTRDFLEALLPRVPAAVPLEVETYSFGVLPAALRAEPLAASIVRELTWVKELLDATHRRD</sequence>
<keyword evidence="2" id="KW-0413">Isomerase</keyword>
<dbReference type="AlphaFoldDB" id="A0A562PQM2"/>
<dbReference type="Proteomes" id="UP000437862">
    <property type="component" value="Chromosome"/>
</dbReference>
<dbReference type="EMBL" id="CP046904">
    <property type="protein sequence ID" value="QGZ37849.1"/>
    <property type="molecule type" value="Genomic_DNA"/>
</dbReference>
<dbReference type="InterPro" id="IPR036237">
    <property type="entry name" value="Xyl_isomerase-like_sf"/>
</dbReference>
<evidence type="ECO:0000313" key="2">
    <source>
        <dbReference type="EMBL" id="TWI46678.1"/>
    </source>
</evidence>
<proteinExistence type="predicted"/>
<evidence type="ECO:0000313" key="1">
    <source>
        <dbReference type="EMBL" id="QGZ37849.1"/>
    </source>
</evidence>
<dbReference type="Proteomes" id="UP000315112">
    <property type="component" value="Unassembled WGS sequence"/>
</dbReference>
<dbReference type="EMBL" id="VLKW01000005">
    <property type="protein sequence ID" value="TWI46678.1"/>
    <property type="molecule type" value="Genomic_DNA"/>
</dbReference>
<dbReference type="NCBIfam" id="NF035939">
    <property type="entry name" value="TIM_EboE"/>
    <property type="match status" value="1"/>
</dbReference>
<organism evidence="2 3">
    <name type="scientific">Pseudoduganella flava</name>
    <dbReference type="NCBI Taxonomy" id="871742"/>
    <lineage>
        <taxon>Bacteria</taxon>
        <taxon>Pseudomonadati</taxon>
        <taxon>Pseudomonadota</taxon>
        <taxon>Betaproteobacteria</taxon>
        <taxon>Burkholderiales</taxon>
        <taxon>Oxalobacteraceae</taxon>
        <taxon>Telluria group</taxon>
        <taxon>Pseudoduganella</taxon>
    </lineage>
</organism>
<dbReference type="Gene3D" id="3.20.20.150">
    <property type="entry name" value="Divalent-metal-dependent TIM barrel enzymes"/>
    <property type="match status" value="1"/>
</dbReference>